<dbReference type="SUPFAM" id="SSF103515">
    <property type="entry name" value="Autotransporter"/>
    <property type="match status" value="1"/>
</dbReference>
<dbReference type="SUPFAM" id="SSF81296">
    <property type="entry name" value="E set domains"/>
    <property type="match status" value="2"/>
</dbReference>
<feature type="region of interest" description="Disordered" evidence="1">
    <location>
        <begin position="404"/>
        <end position="426"/>
    </location>
</feature>
<feature type="compositionally biased region" description="Low complexity" evidence="1">
    <location>
        <begin position="414"/>
        <end position="426"/>
    </location>
</feature>
<dbReference type="Pfam" id="PF01833">
    <property type="entry name" value="TIG"/>
    <property type="match status" value="2"/>
</dbReference>
<evidence type="ECO:0000256" key="1">
    <source>
        <dbReference type="SAM" id="MobiDB-lite"/>
    </source>
</evidence>
<dbReference type="InterPro" id="IPR005546">
    <property type="entry name" value="Autotransporte_beta"/>
</dbReference>
<dbReference type="Pfam" id="PF16640">
    <property type="entry name" value="Big_3_5"/>
    <property type="match status" value="1"/>
</dbReference>
<evidence type="ECO:0000313" key="4">
    <source>
        <dbReference type="EMBL" id="SED81918.1"/>
    </source>
</evidence>
<organism evidence="4 5">
    <name type="scientific">Bradyrhizobium erythrophlei</name>
    <dbReference type="NCBI Taxonomy" id="1437360"/>
    <lineage>
        <taxon>Bacteria</taxon>
        <taxon>Pseudomonadati</taxon>
        <taxon>Pseudomonadota</taxon>
        <taxon>Alphaproteobacteria</taxon>
        <taxon>Hyphomicrobiales</taxon>
        <taxon>Nitrobacteraceae</taxon>
        <taxon>Bradyrhizobium</taxon>
    </lineage>
</organism>
<dbReference type="AlphaFoldDB" id="A0A1H5DSU6"/>
<dbReference type="InterPro" id="IPR036709">
    <property type="entry name" value="Autotransporte_beta_dom_sf"/>
</dbReference>
<dbReference type="CDD" id="cd00102">
    <property type="entry name" value="IPT"/>
    <property type="match status" value="2"/>
</dbReference>
<keyword evidence="2" id="KW-1133">Transmembrane helix</keyword>
<dbReference type="PANTHER" id="PTHR22625:SF70">
    <property type="entry name" value="PLEXIN A, ISOFORM A"/>
    <property type="match status" value="1"/>
</dbReference>
<feature type="domain" description="Autotransporter" evidence="3">
    <location>
        <begin position="453"/>
        <end position="725"/>
    </location>
</feature>
<proteinExistence type="predicted"/>
<dbReference type="InterPro" id="IPR032109">
    <property type="entry name" value="Big_3_5"/>
</dbReference>
<gene>
    <name evidence="4" type="ORF">SAMN05444164_5916</name>
</gene>
<dbReference type="SMART" id="SM00869">
    <property type="entry name" value="Autotransporter"/>
    <property type="match status" value="1"/>
</dbReference>
<sequence length="726" mass="73836">MCAVCCRPARRGLPLLPIANLARARFRYATSCLASELRNRLPSTAIARRAGWRLVLIAAALLGSVAAASAQAPAVASISPTSGPAAGGTTVVISGGSFSTATAVRFGAVNATSFVVNSSERITAVAPAGTGTVDVTVTNPSGTSFASPVDQYTYTASAPTVTSISPTAGPTSGGTTVIITGTAFTAATAVTFGATPATGFTVNSSTQITATAPAGTGTVDITVTTAVGTSATSAADRFTFAAATTTQTALTSSQNPSSLGQSVTFTANVTASAGTPTGTVTFIDNGSPIGTATLAAGTASFAISTLKIGSHTITASYAGSGAFNASTSPALAQSVNVPTDSVKLRALQIDITKLVAQNSGQAISGAIDNAISEGFSDGGSFMTPSGAGMRFNFAADPENGVAQADTGNRGAYASDRNSGARSGGSSRIDNAFAAIDRQMPTKAAPKTQTTTNREPHDWLFWVDVRGSGIDRWSAPTSPGVGTTGSSIYGDQLNALMGLTYRAMPNLLVGAVAGYETFNYTAQDINGKLTGDGWTAGSYLGWMITPTLRYDAAVTFSQIGYNGVAGTAQGSFNGDRWMFATGLTGSYKMSNLLIEPSARLYTLWEHENAYVDTLGTLQTARDFVTGRASGGVKLSYPLATIDAAVVSPYLGVYGDYYFSRDDAAALAVSGIPVNPTLVLEGWSARVTGGLNARLAGGMMLGLGAEYGGLGGTARIWTFSARARVPFN</sequence>
<dbReference type="GO" id="GO:0017154">
    <property type="term" value="F:semaphorin receptor activity"/>
    <property type="evidence" value="ECO:0007669"/>
    <property type="project" value="InterPro"/>
</dbReference>
<dbReference type="InterPro" id="IPR014756">
    <property type="entry name" value="Ig_E-set"/>
</dbReference>
<evidence type="ECO:0000313" key="5">
    <source>
        <dbReference type="Proteomes" id="UP000198992"/>
    </source>
</evidence>
<name>A0A1H5DSU6_9BRAD</name>
<keyword evidence="2" id="KW-0812">Transmembrane</keyword>
<keyword evidence="2" id="KW-0472">Membrane</keyword>
<dbReference type="EMBL" id="FNTH01000001">
    <property type="protein sequence ID" value="SED81918.1"/>
    <property type="molecule type" value="Genomic_DNA"/>
</dbReference>
<feature type="transmembrane region" description="Helical" evidence="2">
    <location>
        <begin position="50"/>
        <end position="70"/>
    </location>
</feature>
<evidence type="ECO:0000259" key="3">
    <source>
        <dbReference type="PROSITE" id="PS51208"/>
    </source>
</evidence>
<accession>A0A1H5DSU6</accession>
<dbReference type="InterPro" id="IPR002909">
    <property type="entry name" value="IPT_dom"/>
</dbReference>
<dbReference type="Gene3D" id="2.40.128.130">
    <property type="entry name" value="Autotransporter beta-domain"/>
    <property type="match status" value="1"/>
</dbReference>
<dbReference type="InterPro" id="IPR013783">
    <property type="entry name" value="Ig-like_fold"/>
</dbReference>
<evidence type="ECO:0000256" key="2">
    <source>
        <dbReference type="SAM" id="Phobius"/>
    </source>
</evidence>
<dbReference type="PANTHER" id="PTHR22625">
    <property type="entry name" value="PLEXIN"/>
    <property type="match status" value="1"/>
</dbReference>
<dbReference type="Pfam" id="PF03797">
    <property type="entry name" value="Autotransporter"/>
    <property type="match status" value="1"/>
</dbReference>
<dbReference type="Proteomes" id="UP000198992">
    <property type="component" value="Unassembled WGS sequence"/>
</dbReference>
<reference evidence="4 5" key="1">
    <citation type="submission" date="2016-10" db="EMBL/GenBank/DDBJ databases">
        <authorList>
            <person name="de Groot N.N."/>
        </authorList>
    </citation>
    <scope>NUCLEOTIDE SEQUENCE [LARGE SCALE GENOMIC DNA]</scope>
    <source>
        <strain evidence="4 5">MT12</strain>
    </source>
</reference>
<dbReference type="SMART" id="SM00429">
    <property type="entry name" value="IPT"/>
    <property type="match status" value="2"/>
</dbReference>
<dbReference type="OrthoDB" id="8133025at2"/>
<dbReference type="PROSITE" id="PS51208">
    <property type="entry name" value="AUTOTRANSPORTER"/>
    <property type="match status" value="1"/>
</dbReference>
<dbReference type="Gene3D" id="2.60.40.10">
    <property type="entry name" value="Immunoglobulins"/>
    <property type="match status" value="3"/>
</dbReference>
<protein>
    <submittedName>
        <fullName evidence="4">IPT/TIG domain-containing protein</fullName>
    </submittedName>
</protein>
<dbReference type="InterPro" id="IPR031148">
    <property type="entry name" value="Plexin"/>
</dbReference>